<dbReference type="Gene3D" id="1.25.40.10">
    <property type="entry name" value="Tetratricopeptide repeat domain"/>
    <property type="match status" value="1"/>
</dbReference>
<accession>A0A328AK13</accession>
<dbReference type="SUPFAM" id="SSF53756">
    <property type="entry name" value="UDP-Glycosyltransferase/glycogen phosphorylase"/>
    <property type="match status" value="1"/>
</dbReference>
<name>A0A328AK13_9CAUL</name>
<dbReference type="SMART" id="SM00028">
    <property type="entry name" value="TPR"/>
    <property type="match status" value="1"/>
</dbReference>
<dbReference type="Proteomes" id="UP000249254">
    <property type="component" value="Unassembled WGS sequence"/>
</dbReference>
<protein>
    <submittedName>
        <fullName evidence="1">Uncharacterized protein</fullName>
    </submittedName>
</protein>
<evidence type="ECO:0000313" key="2">
    <source>
        <dbReference type="Proteomes" id="UP000249254"/>
    </source>
</evidence>
<evidence type="ECO:0000313" key="1">
    <source>
        <dbReference type="EMBL" id="RAK54847.1"/>
    </source>
</evidence>
<dbReference type="SUPFAM" id="SSF48452">
    <property type="entry name" value="TPR-like"/>
    <property type="match status" value="1"/>
</dbReference>
<dbReference type="InterPro" id="IPR019734">
    <property type="entry name" value="TPR_rpt"/>
</dbReference>
<dbReference type="EMBL" id="QFYQ01000001">
    <property type="protein sequence ID" value="RAK54847.1"/>
    <property type="molecule type" value="Genomic_DNA"/>
</dbReference>
<sequence>MSIESLFAQAYEAHQRGDLSRAEKGYRGLLRSKPYEASHNLGLVLGAMGRFKEAETAFREALAAADNPGTRYALAELLLADGRYAEGWPLWEARRAIPALKVPQPDLDFPEWHGEPLAGRRLLVFHEQGFGDAIMLARWFAPLKSAGAEIVFFCPPELHRLMARLGVSVVGADPDPEAVRADYWTLAGSLPFRAAATLESLPPPARFEGLEVGSGGGIGVVARGSSAHRNDANRSLPARHAARLARLSRDLSPETTGARDFEDTARIVAGLDLVICVDTSVAHLAGSLGKAVWILLPARDTDWRWLRGRDDSPWYPTARLFRQRMAGDWEPVLRRIETSVANR</sequence>
<dbReference type="Gene3D" id="3.40.50.2000">
    <property type="entry name" value="Glycogen Phosphorylase B"/>
    <property type="match status" value="1"/>
</dbReference>
<comment type="caution">
    <text evidence="1">The sequence shown here is derived from an EMBL/GenBank/DDBJ whole genome shotgun (WGS) entry which is preliminary data.</text>
</comment>
<organism evidence="1 2">
    <name type="scientific">Phenylobacterium soli</name>
    <dbReference type="NCBI Taxonomy" id="2170551"/>
    <lineage>
        <taxon>Bacteria</taxon>
        <taxon>Pseudomonadati</taxon>
        <taxon>Pseudomonadota</taxon>
        <taxon>Alphaproteobacteria</taxon>
        <taxon>Caulobacterales</taxon>
        <taxon>Caulobacteraceae</taxon>
        <taxon>Phenylobacterium</taxon>
    </lineage>
</organism>
<keyword evidence="2" id="KW-1185">Reference proteome</keyword>
<dbReference type="OrthoDB" id="7210153at2"/>
<dbReference type="AlphaFoldDB" id="A0A328AK13"/>
<dbReference type="RefSeq" id="WP_111528597.1">
    <property type="nucleotide sequence ID" value="NZ_JBHRSG010000004.1"/>
</dbReference>
<gene>
    <name evidence="1" type="ORF">DJ017_10075</name>
</gene>
<proteinExistence type="predicted"/>
<dbReference type="InterPro" id="IPR011990">
    <property type="entry name" value="TPR-like_helical_dom_sf"/>
</dbReference>
<reference evidence="2" key="1">
    <citation type="submission" date="2018-05" db="EMBL/GenBank/DDBJ databases">
        <authorList>
            <person name="Li X."/>
        </authorList>
    </citation>
    <scope>NUCLEOTIDE SEQUENCE [LARGE SCALE GENOMIC DNA]</scope>
    <source>
        <strain evidence="2">LX32</strain>
    </source>
</reference>